<name>A0A414H8L9_PHOVU</name>
<evidence type="ECO:0000256" key="1">
    <source>
        <dbReference type="SAM" id="Phobius"/>
    </source>
</evidence>
<evidence type="ECO:0000313" key="2">
    <source>
        <dbReference type="EMBL" id="RHD79719.1"/>
    </source>
</evidence>
<keyword evidence="1" id="KW-0472">Membrane</keyword>
<comment type="caution">
    <text evidence="2">The sequence shown here is derived from an EMBL/GenBank/DDBJ whole genome shotgun (WGS) entry which is preliminary data.</text>
</comment>
<feature type="transmembrane region" description="Helical" evidence="1">
    <location>
        <begin position="37"/>
        <end position="57"/>
    </location>
</feature>
<evidence type="ECO:0008006" key="4">
    <source>
        <dbReference type="Google" id="ProtNLM"/>
    </source>
</evidence>
<evidence type="ECO:0000313" key="3">
    <source>
        <dbReference type="Proteomes" id="UP000283429"/>
    </source>
</evidence>
<accession>A0A414H8L9</accession>
<dbReference type="Proteomes" id="UP000283429">
    <property type="component" value="Unassembled WGS sequence"/>
</dbReference>
<dbReference type="AlphaFoldDB" id="A0A414H8L9"/>
<gene>
    <name evidence="2" type="ORF">DW783_11020</name>
</gene>
<protein>
    <recommendedName>
        <fullName evidence="4">Baseplate protein J-like domain-containing protein</fullName>
    </recommendedName>
</protein>
<keyword evidence="1" id="KW-1133">Transmembrane helix</keyword>
<reference evidence="2 3" key="1">
    <citation type="submission" date="2018-08" db="EMBL/GenBank/DDBJ databases">
        <title>A genome reference for cultivated species of the human gut microbiota.</title>
        <authorList>
            <person name="Zou Y."/>
            <person name="Xue W."/>
            <person name="Luo G."/>
        </authorList>
    </citation>
    <scope>NUCLEOTIDE SEQUENCE [LARGE SCALE GENOMIC DNA]</scope>
    <source>
        <strain evidence="2 3">AM30-40</strain>
    </source>
</reference>
<dbReference type="RefSeq" id="WP_118170854.1">
    <property type="nucleotide sequence ID" value="NZ_QSJM01000029.1"/>
</dbReference>
<sequence length="297" mass="32971">MSRTIKEIYNEAVAERNRRLELTEFASDSKMSVMNGILWVVAAVIYSFESLLDVFAVDISEAINGRINGTPAYYANALLQYQQGDELTVREDGLAFGYANIDETKRIVTQVSYMESTDDQNLDSKLILKVATGAKGSLSAIPPKELAPINAYINKLKFAGTRVEVISTKGDVLIPHLTVFHDGAVPESEVYDSIEEQLNAYMMDIDFDAAVYVSRLTDAIRRAKHVTDVHIDGHAVPEQGVFIASHDTDGHIQPPQRIARMAYTASGYLKESSGKDEEDGLPKFREAIILKIENHEI</sequence>
<organism evidence="2 3">
    <name type="scientific">Phocaeicola vulgatus</name>
    <name type="common">Bacteroides vulgatus</name>
    <dbReference type="NCBI Taxonomy" id="821"/>
    <lineage>
        <taxon>Bacteria</taxon>
        <taxon>Pseudomonadati</taxon>
        <taxon>Bacteroidota</taxon>
        <taxon>Bacteroidia</taxon>
        <taxon>Bacteroidales</taxon>
        <taxon>Bacteroidaceae</taxon>
        <taxon>Phocaeicola</taxon>
    </lineage>
</organism>
<proteinExistence type="predicted"/>
<keyword evidence="1" id="KW-0812">Transmembrane</keyword>
<dbReference type="EMBL" id="QSJM01000029">
    <property type="protein sequence ID" value="RHD79719.1"/>
    <property type="molecule type" value="Genomic_DNA"/>
</dbReference>